<evidence type="ECO:0000256" key="1">
    <source>
        <dbReference type="SAM" id="SignalP"/>
    </source>
</evidence>
<comment type="caution">
    <text evidence="2">The sequence shown here is derived from an EMBL/GenBank/DDBJ whole genome shotgun (WGS) entry which is preliminary data.</text>
</comment>
<dbReference type="EMBL" id="JAENIM010000031">
    <property type="protein sequence ID" value="MBK1790688.1"/>
    <property type="molecule type" value="Genomic_DNA"/>
</dbReference>
<keyword evidence="3" id="KW-1185">Reference proteome</keyword>
<dbReference type="AlphaFoldDB" id="A0A8J7MCN2"/>
<sequence>MKTRQLYLTLIAALWCSALHASPMLRLVESKEQLTKIGAGVTSQMFDDSVSFAVEWKPVDREPGAAPARLDLLYAAGPDREWAEQLQVRFEIQADGVIRAAFSVPLGGIDFGSLIFRGPTNHEVYRLPLRTVVDDYPDLFDDPFAEPKKINKSN</sequence>
<reference evidence="2" key="1">
    <citation type="submission" date="2021-01" db="EMBL/GenBank/DDBJ databases">
        <title>Modified the classification status of verrucomicrobia.</title>
        <authorList>
            <person name="Feng X."/>
        </authorList>
    </citation>
    <scope>NUCLEOTIDE SEQUENCE</scope>
    <source>
        <strain evidence="2">_KCTC 22039</strain>
    </source>
</reference>
<dbReference type="RefSeq" id="WP_200310714.1">
    <property type="nucleotide sequence ID" value="NZ_JAENIM010000031.1"/>
</dbReference>
<accession>A0A8J7MCN2</accession>
<proteinExistence type="predicted"/>
<feature type="chain" id="PRO_5035203919" evidence="1">
    <location>
        <begin position="22"/>
        <end position="154"/>
    </location>
</feature>
<name>A0A8J7MCN2_9BACT</name>
<dbReference type="Proteomes" id="UP000624703">
    <property type="component" value="Unassembled WGS sequence"/>
</dbReference>
<evidence type="ECO:0000313" key="2">
    <source>
        <dbReference type="EMBL" id="MBK1790688.1"/>
    </source>
</evidence>
<evidence type="ECO:0000313" key="3">
    <source>
        <dbReference type="Proteomes" id="UP000624703"/>
    </source>
</evidence>
<protein>
    <submittedName>
        <fullName evidence="2">Uncharacterized protein</fullName>
    </submittedName>
</protein>
<gene>
    <name evidence="2" type="ORF">JIN82_05915</name>
</gene>
<organism evidence="2 3">
    <name type="scientific">Persicirhabdus sediminis</name>
    <dbReference type="NCBI Taxonomy" id="454144"/>
    <lineage>
        <taxon>Bacteria</taxon>
        <taxon>Pseudomonadati</taxon>
        <taxon>Verrucomicrobiota</taxon>
        <taxon>Verrucomicrobiia</taxon>
        <taxon>Verrucomicrobiales</taxon>
        <taxon>Verrucomicrobiaceae</taxon>
        <taxon>Persicirhabdus</taxon>
    </lineage>
</organism>
<feature type="signal peptide" evidence="1">
    <location>
        <begin position="1"/>
        <end position="21"/>
    </location>
</feature>
<keyword evidence="1" id="KW-0732">Signal</keyword>